<dbReference type="Gene3D" id="1.20.1560.10">
    <property type="entry name" value="ABC transporter type 1, transmembrane domain"/>
    <property type="match status" value="2"/>
</dbReference>
<dbReference type="CDD" id="cd18596">
    <property type="entry name" value="ABC_6TM_VMR1_D1_like"/>
    <property type="match status" value="1"/>
</dbReference>
<evidence type="ECO:0000256" key="9">
    <source>
        <dbReference type="SAM" id="MobiDB-lite"/>
    </source>
</evidence>
<dbReference type="InterPro" id="IPR017871">
    <property type="entry name" value="ABC_transporter-like_CS"/>
</dbReference>
<keyword evidence="8 10" id="KW-0472">Membrane</keyword>
<evidence type="ECO:0000256" key="10">
    <source>
        <dbReference type="SAM" id="Phobius"/>
    </source>
</evidence>
<evidence type="ECO:0000313" key="13">
    <source>
        <dbReference type="EMBL" id="PRQ78077.1"/>
    </source>
</evidence>
<dbReference type="InterPro" id="IPR050173">
    <property type="entry name" value="ABC_transporter_C-like"/>
</dbReference>
<dbReference type="InterPro" id="IPR027417">
    <property type="entry name" value="P-loop_NTPase"/>
</dbReference>
<feature type="domain" description="ABC transmembrane type-1" evidence="12">
    <location>
        <begin position="105"/>
        <end position="420"/>
    </location>
</feature>
<feature type="transmembrane region" description="Helical" evidence="10">
    <location>
        <begin position="957"/>
        <end position="975"/>
    </location>
</feature>
<feature type="transmembrane region" description="Helical" evidence="10">
    <location>
        <begin position="774"/>
        <end position="798"/>
    </location>
</feature>
<evidence type="ECO:0000256" key="4">
    <source>
        <dbReference type="ARBA" id="ARBA00022737"/>
    </source>
</evidence>
<dbReference type="FunFam" id="3.40.50.300:FF:000630">
    <property type="entry name" value="ATP-binding cassette (ABC) transporter, putative"/>
    <property type="match status" value="1"/>
</dbReference>
<comment type="subcellular location">
    <subcellularLocation>
        <location evidence="1">Membrane</location>
        <topology evidence="1">Multi-pass membrane protein</topology>
    </subcellularLocation>
</comment>
<keyword evidence="2" id="KW-0813">Transport</keyword>
<dbReference type="InterPro" id="IPR011527">
    <property type="entry name" value="ABC1_TM_dom"/>
</dbReference>
<dbReference type="Pfam" id="PF00005">
    <property type="entry name" value="ABC_tran"/>
    <property type="match status" value="2"/>
</dbReference>
<dbReference type="PROSITE" id="PS50929">
    <property type="entry name" value="ABC_TM1F"/>
    <property type="match status" value="2"/>
</dbReference>
<feature type="transmembrane region" description="Helical" evidence="10">
    <location>
        <begin position="360"/>
        <end position="382"/>
    </location>
</feature>
<dbReference type="SMART" id="SM00382">
    <property type="entry name" value="AAA"/>
    <property type="match status" value="2"/>
</dbReference>
<evidence type="ECO:0000256" key="3">
    <source>
        <dbReference type="ARBA" id="ARBA00022692"/>
    </source>
</evidence>
<dbReference type="GO" id="GO:0005524">
    <property type="term" value="F:ATP binding"/>
    <property type="evidence" value="ECO:0007669"/>
    <property type="project" value="UniProtKB-KW"/>
</dbReference>
<dbReference type="Gene3D" id="3.40.50.300">
    <property type="entry name" value="P-loop containing nucleotide triphosphate hydrolases"/>
    <property type="match status" value="2"/>
</dbReference>
<keyword evidence="5" id="KW-0547">Nucleotide-binding</keyword>
<feature type="transmembrane region" description="Helical" evidence="10">
    <location>
        <begin position="280"/>
        <end position="298"/>
    </location>
</feature>
<feature type="transmembrane region" description="Helical" evidence="10">
    <location>
        <begin position="851"/>
        <end position="878"/>
    </location>
</feature>
<dbReference type="InterPro" id="IPR003593">
    <property type="entry name" value="AAA+_ATPase"/>
</dbReference>
<dbReference type="InterPro" id="IPR003439">
    <property type="entry name" value="ABC_transporter-like_ATP-bd"/>
</dbReference>
<keyword evidence="4" id="KW-0677">Repeat</keyword>
<feature type="transmembrane region" description="Helical" evidence="10">
    <location>
        <begin position="730"/>
        <end position="754"/>
    </location>
</feature>
<dbReference type="CDD" id="cd03244">
    <property type="entry name" value="ABCC_MRP_domain2"/>
    <property type="match status" value="1"/>
</dbReference>
<dbReference type="Proteomes" id="UP000239560">
    <property type="component" value="Unassembled WGS sequence"/>
</dbReference>
<dbReference type="OrthoDB" id="6500128at2759"/>
<protein>
    <submittedName>
        <fullName evidence="13">P-loop containing nucleoside triphosphate hydrolase protein</fullName>
    </submittedName>
</protein>
<dbReference type="SUPFAM" id="SSF90123">
    <property type="entry name" value="ABC transporter transmembrane region"/>
    <property type="match status" value="2"/>
</dbReference>
<dbReference type="EMBL" id="LCTV02000001">
    <property type="protein sequence ID" value="PRQ78077.1"/>
    <property type="molecule type" value="Genomic_DNA"/>
</dbReference>
<dbReference type="CDD" id="cd18604">
    <property type="entry name" value="ABC_6TM_VMR1_D2_like"/>
    <property type="match status" value="1"/>
</dbReference>
<sequence>MPLSPPLDIAIRAERAEAGKKISETSRPRSPEDSNTVLGAFTYSWMSGIMQVAKSRSLRPTDVWSLSLNNRAEVLARRFASLRSKTLTRKLLRASARDILIDASLKLVASTSEYLRPYFIQKILENLTLAYTGSPAPESTFSSFLLASITPDSPPWTPREKAYLYTFLAFLSALVKTLAQQRHFHYARRIGMRLRSELTVALFEKALKRREKAGIEEKKAEDGSAEEPEQSAASVGKVITMISEDVNRVLRMGCDSHLLYGAPLEIALGLIFLYNLMGWSALVGFSLLALSVPINYWLGKVAVARERQTARDARQTALQELINDVRTVKLFGWSAAFIHRVETKRKVELEWLVRDWFIRYAYTLLWASMSLLVPLLAFWSYVKLQGEELTVAVAFTALSLFSLVRGPLNQIPGFGIRILQLRVSISRMESFFAEEEVDHHVSNGDETAASVVKLEHATLRYAGAKGDRATLVDLDVDFPQRQLTVVSGPTGSGKSLLLLGVLGELEVVSGKVVLSPAVSYAAQHPWLESLTVRENIVFGYPTDEERYRAVIRACALEKDLELLPDGDRTFVGERGISLSGGQKARLALARAVYAPTAVILLDDVFAAVDAHVARHLLTHLFAGPLIRDRTCILVTHHVDLVLPLAAYHVQLENGKVIVQGPVESTQMQSVDAVEEELKGLPDGEGEGAGAAEQTESDAKKERVTAGKAEDWTSGAVKSEMYKAYLRSSGYTAWVLVLLTVVGRPVFTFLEQFVLRQWGEAATQQDGTVDTNHYLLLYGVVGAGTSILIVLTAVFISLASLLASRSLFHQLLARVVYAPLRWFDLVPLGTIVNRFTQDIGVVDDGLAVTMMAFLIAALVVISVVLPVALGTSLIFALIYSTIFRSYLLVNRDVNRIAATTASPLFASFAEALRGITTIRAFGKQKEYRARLCNIVDETLAFWYCSATLDIWLSIRTQFLSAFCLLTTAIFATFFRISPGLAGIAITSSQGVLQALDFLCSAYGRLVLSMNSLERITEYLEVPQEPQGGVIPPANWPSLTFLSSCVADQPLAHRYDTNLPPVLHGVSFSVMAGERVGIVGRTGSGKSTLATSLLRFRDPASGSVVVDGLDISHVSLEELRKRITLVPQEATLFEGTLRDNLDPFDEHTDAECIAALKRAHLLDPDVMEADDGGEGGRAKPTSTMSLDLAVAAGGANWSAGQRQLIALARALLRDSRIVILDESSASLDHALDTKLQQVIRKEFKDAAVLTIAHRLRHTVCSSLCARRRTVIDYDRILVLDAGRIVELESPDKLLAKEDGVFKRLWDESQGGTKA</sequence>
<evidence type="ECO:0000256" key="1">
    <source>
        <dbReference type="ARBA" id="ARBA00004141"/>
    </source>
</evidence>
<keyword evidence="7 10" id="KW-1133">Transmembrane helix</keyword>
<dbReference type="GO" id="GO:0140359">
    <property type="term" value="F:ABC-type transporter activity"/>
    <property type="evidence" value="ECO:0007669"/>
    <property type="project" value="InterPro"/>
</dbReference>
<evidence type="ECO:0000256" key="5">
    <source>
        <dbReference type="ARBA" id="ARBA00022741"/>
    </source>
</evidence>
<accession>A0A2T0AJ90</accession>
<feature type="domain" description="ABC transmembrane type-1" evidence="12">
    <location>
        <begin position="734"/>
        <end position="1006"/>
    </location>
</feature>
<keyword evidence="3 10" id="KW-0812">Transmembrane</keyword>
<dbReference type="CDD" id="cd03250">
    <property type="entry name" value="ABCC_MRP_domain1"/>
    <property type="match status" value="1"/>
</dbReference>
<evidence type="ECO:0000259" key="11">
    <source>
        <dbReference type="PROSITE" id="PS50893"/>
    </source>
</evidence>
<gene>
    <name evidence="13" type="ORF">AAT19DRAFT_9145</name>
</gene>
<dbReference type="PROSITE" id="PS00211">
    <property type="entry name" value="ABC_TRANSPORTER_1"/>
    <property type="match status" value="1"/>
</dbReference>
<dbReference type="PANTHER" id="PTHR24223">
    <property type="entry name" value="ATP-BINDING CASSETTE SUB-FAMILY C"/>
    <property type="match status" value="1"/>
</dbReference>
<dbReference type="SUPFAM" id="SSF52540">
    <property type="entry name" value="P-loop containing nucleoside triphosphate hydrolases"/>
    <property type="match status" value="2"/>
</dbReference>
<dbReference type="PROSITE" id="PS50893">
    <property type="entry name" value="ABC_TRANSPORTER_2"/>
    <property type="match status" value="2"/>
</dbReference>
<feature type="domain" description="ABC transporter" evidence="11">
    <location>
        <begin position="452"/>
        <end position="678"/>
    </location>
</feature>
<reference evidence="13 14" key="1">
    <citation type="journal article" date="2018" name="Elife">
        <title>Functional genomics of lipid metabolism in the oleaginous yeast Rhodosporidium toruloides.</title>
        <authorList>
            <person name="Coradetti S.T."/>
            <person name="Pinel D."/>
            <person name="Geiselman G."/>
            <person name="Ito M."/>
            <person name="Mondo S."/>
            <person name="Reilly M.C."/>
            <person name="Cheng Y.F."/>
            <person name="Bauer S."/>
            <person name="Grigoriev I."/>
            <person name="Gladden J.M."/>
            <person name="Simmons B.A."/>
            <person name="Brem R."/>
            <person name="Arkin A.P."/>
            <person name="Skerker J.M."/>
        </authorList>
    </citation>
    <scope>NUCLEOTIDE SEQUENCE [LARGE SCALE GENOMIC DNA]</scope>
    <source>
        <strain evidence="13 14">NBRC 0880</strain>
    </source>
</reference>
<keyword evidence="13" id="KW-0378">Hydrolase</keyword>
<dbReference type="GO" id="GO:0016887">
    <property type="term" value="F:ATP hydrolysis activity"/>
    <property type="evidence" value="ECO:0007669"/>
    <property type="project" value="InterPro"/>
</dbReference>
<evidence type="ECO:0000256" key="6">
    <source>
        <dbReference type="ARBA" id="ARBA00022840"/>
    </source>
</evidence>
<comment type="caution">
    <text evidence="13">The sequence shown here is derived from an EMBL/GenBank/DDBJ whole genome shotgun (WGS) entry which is preliminary data.</text>
</comment>
<evidence type="ECO:0000259" key="12">
    <source>
        <dbReference type="PROSITE" id="PS50929"/>
    </source>
</evidence>
<feature type="domain" description="ABC transporter" evidence="11">
    <location>
        <begin position="1044"/>
        <end position="1304"/>
    </location>
</feature>
<dbReference type="Pfam" id="PF00664">
    <property type="entry name" value="ABC_membrane"/>
    <property type="match status" value="2"/>
</dbReference>
<dbReference type="GO" id="GO:0016020">
    <property type="term" value="C:membrane"/>
    <property type="evidence" value="ECO:0007669"/>
    <property type="project" value="UniProtKB-SubCell"/>
</dbReference>
<evidence type="ECO:0000256" key="7">
    <source>
        <dbReference type="ARBA" id="ARBA00022989"/>
    </source>
</evidence>
<evidence type="ECO:0000256" key="8">
    <source>
        <dbReference type="ARBA" id="ARBA00023136"/>
    </source>
</evidence>
<dbReference type="PANTHER" id="PTHR24223:SF415">
    <property type="entry name" value="FI20190P1"/>
    <property type="match status" value="1"/>
</dbReference>
<proteinExistence type="predicted"/>
<evidence type="ECO:0000313" key="14">
    <source>
        <dbReference type="Proteomes" id="UP000239560"/>
    </source>
</evidence>
<dbReference type="FunFam" id="1.20.1560.10:FF:000013">
    <property type="entry name" value="ABC transporter C family member 2"/>
    <property type="match status" value="1"/>
</dbReference>
<name>A0A2T0AJ90_RHOTO</name>
<evidence type="ECO:0000256" key="2">
    <source>
        <dbReference type="ARBA" id="ARBA00022448"/>
    </source>
</evidence>
<feature type="region of interest" description="Disordered" evidence="9">
    <location>
        <begin position="679"/>
        <end position="705"/>
    </location>
</feature>
<dbReference type="InterPro" id="IPR036640">
    <property type="entry name" value="ABC1_TM_sf"/>
</dbReference>
<organism evidence="13 14">
    <name type="scientific">Rhodotorula toruloides</name>
    <name type="common">Yeast</name>
    <name type="synonym">Rhodosporidium toruloides</name>
    <dbReference type="NCBI Taxonomy" id="5286"/>
    <lineage>
        <taxon>Eukaryota</taxon>
        <taxon>Fungi</taxon>
        <taxon>Dikarya</taxon>
        <taxon>Basidiomycota</taxon>
        <taxon>Pucciniomycotina</taxon>
        <taxon>Microbotryomycetes</taxon>
        <taxon>Sporidiobolales</taxon>
        <taxon>Sporidiobolaceae</taxon>
        <taxon>Rhodotorula</taxon>
    </lineage>
</organism>
<feature type="compositionally biased region" description="Basic and acidic residues" evidence="9">
    <location>
        <begin position="696"/>
        <end position="705"/>
    </location>
</feature>
<keyword evidence="6" id="KW-0067">ATP-binding</keyword>